<dbReference type="PANTHER" id="PTHR12534:SF0">
    <property type="entry name" value="SMALL RIBOSOMAL SUBUNIT PROTEIN US2M"/>
    <property type="match status" value="1"/>
</dbReference>
<dbReference type="Gene3D" id="3.40.50.10490">
    <property type="entry name" value="Glucose-6-phosphate isomerase like protein, domain 1"/>
    <property type="match status" value="1"/>
</dbReference>
<dbReference type="Proteomes" id="UP000269883">
    <property type="component" value="Chromosome"/>
</dbReference>
<evidence type="ECO:0000256" key="5">
    <source>
        <dbReference type="HAMAP-Rule" id="MF_00291"/>
    </source>
</evidence>
<feature type="region of interest" description="Disordered" evidence="6">
    <location>
        <begin position="237"/>
        <end position="293"/>
    </location>
</feature>
<dbReference type="EMBL" id="AP017378">
    <property type="protein sequence ID" value="BBD08626.1"/>
    <property type="molecule type" value="Genomic_DNA"/>
</dbReference>
<dbReference type="PANTHER" id="PTHR12534">
    <property type="entry name" value="30S RIBOSOMAL PROTEIN S2 PROKARYOTIC AND ORGANELLAR"/>
    <property type="match status" value="1"/>
</dbReference>
<dbReference type="OrthoDB" id="9808036at2"/>
<evidence type="ECO:0000256" key="4">
    <source>
        <dbReference type="ARBA" id="ARBA00035256"/>
    </source>
</evidence>
<evidence type="ECO:0000313" key="8">
    <source>
        <dbReference type="Proteomes" id="UP000269883"/>
    </source>
</evidence>
<dbReference type="CDD" id="cd01425">
    <property type="entry name" value="RPS2"/>
    <property type="match status" value="1"/>
</dbReference>
<organism evidence="7 8">
    <name type="scientific">Desulfovibrio ferrophilus</name>
    <dbReference type="NCBI Taxonomy" id="241368"/>
    <lineage>
        <taxon>Bacteria</taxon>
        <taxon>Pseudomonadati</taxon>
        <taxon>Thermodesulfobacteriota</taxon>
        <taxon>Desulfovibrionia</taxon>
        <taxon>Desulfovibrionales</taxon>
        <taxon>Desulfovibrionaceae</taxon>
        <taxon>Desulfovibrio</taxon>
    </lineage>
</organism>
<dbReference type="AlphaFoldDB" id="A0A2Z6AZP6"/>
<dbReference type="InterPro" id="IPR018130">
    <property type="entry name" value="Ribosomal_uS2_CS"/>
</dbReference>
<evidence type="ECO:0000256" key="1">
    <source>
        <dbReference type="ARBA" id="ARBA00006242"/>
    </source>
</evidence>
<dbReference type="HAMAP" id="MF_00291_B">
    <property type="entry name" value="Ribosomal_uS2_B"/>
    <property type="match status" value="1"/>
</dbReference>
<dbReference type="GO" id="GO:0022627">
    <property type="term" value="C:cytosolic small ribosomal subunit"/>
    <property type="evidence" value="ECO:0007669"/>
    <property type="project" value="TreeGrafter"/>
</dbReference>
<reference evidence="7 8" key="1">
    <citation type="journal article" date="2018" name="Sci. Adv.">
        <title>Multi-heme cytochromes provide a pathway for survival in energy-limited environments.</title>
        <authorList>
            <person name="Deng X."/>
            <person name="Dohmae N."/>
            <person name="Nealson K.H."/>
            <person name="Hashimoto K."/>
            <person name="Okamoto A."/>
        </authorList>
    </citation>
    <scope>NUCLEOTIDE SEQUENCE [LARGE SCALE GENOMIC DNA]</scope>
    <source>
        <strain evidence="7 8">IS5</strain>
    </source>
</reference>
<dbReference type="GO" id="GO:0003735">
    <property type="term" value="F:structural constituent of ribosome"/>
    <property type="evidence" value="ECO:0007669"/>
    <property type="project" value="InterPro"/>
</dbReference>
<dbReference type="PROSITE" id="PS00962">
    <property type="entry name" value="RIBOSOMAL_S2_1"/>
    <property type="match status" value="1"/>
</dbReference>
<dbReference type="Gene3D" id="1.10.287.610">
    <property type="entry name" value="Helix hairpin bin"/>
    <property type="match status" value="1"/>
</dbReference>
<keyword evidence="8" id="KW-1185">Reference proteome</keyword>
<dbReference type="NCBIfam" id="TIGR01011">
    <property type="entry name" value="rpsB_bact"/>
    <property type="match status" value="1"/>
</dbReference>
<dbReference type="GO" id="GO:0006412">
    <property type="term" value="P:translation"/>
    <property type="evidence" value="ECO:0007669"/>
    <property type="project" value="UniProtKB-UniRule"/>
</dbReference>
<evidence type="ECO:0000256" key="2">
    <source>
        <dbReference type="ARBA" id="ARBA00022980"/>
    </source>
</evidence>
<evidence type="ECO:0000256" key="3">
    <source>
        <dbReference type="ARBA" id="ARBA00023274"/>
    </source>
</evidence>
<dbReference type="FunFam" id="1.10.287.610:FF:000001">
    <property type="entry name" value="30S ribosomal protein S2"/>
    <property type="match status" value="1"/>
</dbReference>
<dbReference type="SUPFAM" id="SSF52313">
    <property type="entry name" value="Ribosomal protein S2"/>
    <property type="match status" value="1"/>
</dbReference>
<dbReference type="InterPro" id="IPR005706">
    <property type="entry name" value="Ribosomal_uS2_bac/mit/plastid"/>
</dbReference>
<gene>
    <name evidence="5 7" type="primary">rpsB</name>
    <name evidence="7" type="ORF">DFE_1900</name>
</gene>
<dbReference type="Pfam" id="PF00318">
    <property type="entry name" value="Ribosomal_S2"/>
    <property type="match status" value="1"/>
</dbReference>
<feature type="compositionally biased region" description="Basic and acidic residues" evidence="6">
    <location>
        <begin position="258"/>
        <end position="287"/>
    </location>
</feature>
<dbReference type="InterPro" id="IPR023591">
    <property type="entry name" value="Ribosomal_uS2_flav_dom_sf"/>
</dbReference>
<dbReference type="RefSeq" id="WP_126378874.1">
    <property type="nucleotide sequence ID" value="NZ_AP017378.1"/>
</dbReference>
<accession>A0A2Z6AZP6</accession>
<name>A0A2Z6AZP6_9BACT</name>
<sequence>MAYVTMKQMLETGVHFGHQTRRWNPKMRPYIFGARNGIHIIDLQQTVRLFQTAHDFIAENVAKGEKIIFIGTKRQAQEAVKQEAARAGQYYITNRWMGGTLTNFQTIKRSIDRLKKLEEMFEDGTTSKYTKKEVVGMTREVAKLNNALGGIKDMERLPAAAFVIDPKREDIAVKECRKLGIPIVAVVDTNCDPDVIDYVIPGNDDAIRAIKLFVAHVADACLEGGARQEEVAMAKAADAAQAKDKKADAPKPAAPKTEVPKIEVPKAKPAEAPKAEAEATEAPKTETTEEASE</sequence>
<dbReference type="PRINTS" id="PR00395">
    <property type="entry name" value="RIBOSOMALS2"/>
</dbReference>
<comment type="similarity">
    <text evidence="1 5">Belongs to the universal ribosomal protein uS2 family.</text>
</comment>
<proteinExistence type="inferred from homology"/>
<evidence type="ECO:0000256" key="6">
    <source>
        <dbReference type="SAM" id="MobiDB-lite"/>
    </source>
</evidence>
<evidence type="ECO:0000313" key="7">
    <source>
        <dbReference type="EMBL" id="BBD08626.1"/>
    </source>
</evidence>
<keyword evidence="3 5" id="KW-0687">Ribonucleoprotein</keyword>
<protein>
    <recommendedName>
        <fullName evidence="4 5">Small ribosomal subunit protein uS2</fullName>
    </recommendedName>
</protein>
<keyword evidence="2 5" id="KW-0689">Ribosomal protein</keyword>
<dbReference type="InterPro" id="IPR001865">
    <property type="entry name" value="Ribosomal_uS2"/>
</dbReference>
<dbReference type="KEGG" id="dfl:DFE_1900"/>